<feature type="transmembrane region" description="Helical" evidence="8">
    <location>
        <begin position="525"/>
        <end position="543"/>
    </location>
</feature>
<evidence type="ECO:0000256" key="8">
    <source>
        <dbReference type="SAM" id="Phobius"/>
    </source>
</evidence>
<dbReference type="HOGENOM" id="CLU_012042_1_1_6"/>
<evidence type="ECO:0000256" key="2">
    <source>
        <dbReference type="ARBA" id="ARBA00022448"/>
    </source>
</evidence>
<dbReference type="Pfam" id="PF00005">
    <property type="entry name" value="ABC_tran"/>
    <property type="match status" value="1"/>
</dbReference>
<dbReference type="Proteomes" id="UP000008888">
    <property type="component" value="Chromosome"/>
</dbReference>
<dbReference type="SUPFAM" id="SSF49879">
    <property type="entry name" value="SMAD/FHA domain"/>
    <property type="match status" value="2"/>
</dbReference>
<dbReference type="InterPro" id="IPR003439">
    <property type="entry name" value="ABC_transporter-like_ATP-bd"/>
</dbReference>
<dbReference type="SUPFAM" id="SSF52540">
    <property type="entry name" value="P-loop containing nucleoside triphosphate hydrolases"/>
    <property type="match status" value="1"/>
</dbReference>
<dbReference type="InterPro" id="IPR027417">
    <property type="entry name" value="P-loop_NTPase"/>
</dbReference>
<gene>
    <name evidence="11" type="ordered locus">Metme_3348</name>
</gene>
<keyword evidence="3 8" id="KW-0812">Transmembrane</keyword>
<evidence type="ECO:0000313" key="12">
    <source>
        <dbReference type="Proteomes" id="UP000008888"/>
    </source>
</evidence>
<evidence type="ECO:0000259" key="10">
    <source>
        <dbReference type="PROSITE" id="PS50893"/>
    </source>
</evidence>
<dbReference type="eggNOG" id="COG1131">
    <property type="taxonomic scope" value="Bacteria"/>
</dbReference>
<dbReference type="PROSITE" id="PS50893">
    <property type="entry name" value="ABC_TRANSPORTER_2"/>
    <property type="match status" value="1"/>
</dbReference>
<proteinExistence type="predicted"/>
<evidence type="ECO:0000256" key="6">
    <source>
        <dbReference type="ARBA" id="ARBA00022989"/>
    </source>
</evidence>
<feature type="transmembrane region" description="Helical" evidence="8">
    <location>
        <begin position="555"/>
        <end position="573"/>
    </location>
</feature>
<keyword evidence="7 8" id="KW-0472">Membrane</keyword>
<dbReference type="SMART" id="SM00382">
    <property type="entry name" value="AAA"/>
    <property type="match status" value="1"/>
</dbReference>
<name>G0A691_METMM</name>
<evidence type="ECO:0000259" key="9">
    <source>
        <dbReference type="PROSITE" id="PS50006"/>
    </source>
</evidence>
<dbReference type="CDD" id="cd00060">
    <property type="entry name" value="FHA"/>
    <property type="match status" value="1"/>
</dbReference>
<dbReference type="GO" id="GO:0016020">
    <property type="term" value="C:membrane"/>
    <property type="evidence" value="ECO:0007669"/>
    <property type="project" value="UniProtKB-SubCell"/>
</dbReference>
<evidence type="ECO:0000256" key="7">
    <source>
        <dbReference type="ARBA" id="ARBA00023136"/>
    </source>
</evidence>
<organism evidence="11 12">
    <name type="scientific">Methylomonas methanica (strain DSM 25384 / MC09)</name>
    <dbReference type="NCBI Taxonomy" id="857087"/>
    <lineage>
        <taxon>Bacteria</taxon>
        <taxon>Pseudomonadati</taxon>
        <taxon>Pseudomonadota</taxon>
        <taxon>Gammaproteobacteria</taxon>
        <taxon>Methylococcales</taxon>
        <taxon>Methylococcaceae</taxon>
        <taxon>Methylomonas</taxon>
    </lineage>
</organism>
<dbReference type="InterPro" id="IPR013525">
    <property type="entry name" value="ABC2_TM"/>
</dbReference>
<sequence length="760" mass="83016">MFKQQTIELRSSYNREQKKIGLKQGKSYVLGSSDGNEIVLQGQDILPQHALLQLLPTGLYLEPIAQSAVAINGTAINAASPLKNGDWLSLGTDLFQIGFSEPHAAAPIAAAQAAAKTAILTIGRHPGCDLHISSPLVSREHAKLYCGPKGVEVEDLNSTNGTFVNGRQLTGRMFLRQGDRVAIASFTYLFTGEALEPIDTTGKVGIEVRGLYKEVTDRSSRQTKRLLDDINLVIEPGEFVVIFGTSGSGKSTLLDALNARRPATGGTILYNGTDLYACFDSFRSAIGYVPQQDIVHRKISVRKALQYTARLRLPPDTAKEEAEEYITRVLEKVELTEKADLPIDTPAPLSGGQLKRVSLAVELVANPNILYLDEVTSGLDAGTDKRMMHLFADLAADQKTVICVTHTLENIDVCHQVILLHRGKLVYYGPPAEATGYFGVNRLSDVYELLESNSAEFWSQRYRSSGIYQRYVLERMTREAQDQQAEHSQLGLQLLRPRRSWFDLRQAITLTRRYFDLILADKKNLSILLLQAPLIAMVIGLVFDTEGLAPVRATAESQIAFILVLSAIWFGTLNSARELVKELPIYLRERSVNLSLGPYLVSKLLPLSALCLIQCLLLLGIVMGMIDLPGNFLERLATLFLAGLAATCMGLAVSAFVDSNDKAVAMAPILLIPQMVLSNAVVHLGEVSQWVAKSSVIAFWALDAMKTTLSADSLAIRDPSGQPVIPISGAFGNDLAMTAVLGVVFLGLAVMGLKLKDRKQ</sequence>
<dbReference type="GO" id="GO:0005524">
    <property type="term" value="F:ATP binding"/>
    <property type="evidence" value="ECO:0007669"/>
    <property type="project" value="UniProtKB-KW"/>
</dbReference>
<feature type="domain" description="FHA" evidence="9">
    <location>
        <begin position="120"/>
        <end position="169"/>
    </location>
</feature>
<dbReference type="eggNOG" id="COG1716">
    <property type="taxonomic scope" value="Bacteria"/>
</dbReference>
<dbReference type="RefSeq" id="WP_013819946.1">
    <property type="nucleotide sequence ID" value="NC_015572.1"/>
</dbReference>
<dbReference type="InterPro" id="IPR003593">
    <property type="entry name" value="AAA+_ATPase"/>
</dbReference>
<dbReference type="InterPro" id="IPR008984">
    <property type="entry name" value="SMAD_FHA_dom_sf"/>
</dbReference>
<keyword evidence="2" id="KW-0813">Transport</keyword>
<dbReference type="GO" id="GO:0016887">
    <property type="term" value="F:ATP hydrolysis activity"/>
    <property type="evidence" value="ECO:0007669"/>
    <property type="project" value="InterPro"/>
</dbReference>
<dbReference type="Gene3D" id="2.60.200.20">
    <property type="match status" value="2"/>
</dbReference>
<evidence type="ECO:0000313" key="11">
    <source>
        <dbReference type="EMBL" id="AEG01719.1"/>
    </source>
</evidence>
<feature type="transmembrane region" description="Helical" evidence="8">
    <location>
        <begin position="636"/>
        <end position="657"/>
    </location>
</feature>
<dbReference type="PANTHER" id="PTHR48041:SF139">
    <property type="entry name" value="PROTEIN SCARLET"/>
    <property type="match status" value="1"/>
</dbReference>
<reference evidence="12" key="3">
    <citation type="submission" date="2011-05" db="EMBL/GenBank/DDBJ databases">
        <title>Complete sequence of Methylomonas methanica MC09.</title>
        <authorList>
            <consortium name="US DOE Joint Genome Institute"/>
            <person name="Lucas S."/>
            <person name="Han J."/>
            <person name="Lapidus A."/>
            <person name="Cheng J.-F."/>
            <person name="Goodwin L."/>
            <person name="Pitluck S."/>
            <person name="Peters L."/>
            <person name="Mikhailova N."/>
            <person name="Teshima H."/>
            <person name="Han C."/>
            <person name="Tapia R."/>
            <person name="Land M."/>
            <person name="Hauser L."/>
            <person name="Kyrpides N."/>
            <person name="Ivanova N."/>
            <person name="Pagani I."/>
            <person name="Stein L."/>
            <person name="Woyke T."/>
        </authorList>
    </citation>
    <scope>NUCLEOTIDE SEQUENCE [LARGE SCALE GENOMIC DNA]</scope>
    <source>
        <strain evidence="12">MC09</strain>
    </source>
</reference>
<reference key="2">
    <citation type="submission" date="2011-05" db="EMBL/GenBank/DDBJ databases">
        <title>Complete genome sequence of the aerobic marine methanotroph Methylomonas methanica MC09.</title>
        <authorList>
            <person name="Boden R."/>
            <person name="Cunliffe M."/>
            <person name="Scanlan J."/>
            <person name="Moussard H."/>
            <person name="Kits K.D."/>
            <person name="Klotz M."/>
            <person name="Jetten M."/>
            <person name="Vuilleumier S."/>
            <person name="Han J."/>
            <person name="Peters L."/>
            <person name="Mikhailova N."/>
            <person name="Teshima H."/>
            <person name="Tapia R."/>
            <person name="Kyrpides N."/>
            <person name="Ivanova N."/>
            <person name="Pagani I."/>
            <person name="Cheng J.-F."/>
            <person name="Goodwin L."/>
            <person name="Han C."/>
            <person name="Hauser L."/>
            <person name="Land M."/>
            <person name="Lapidus A."/>
            <person name="Lucas S."/>
            <person name="Pitluck S."/>
            <person name="Woyke T."/>
            <person name="Stein L.Y."/>
            <person name="Murrell C."/>
        </authorList>
    </citation>
    <scope>NUCLEOTIDE SEQUENCE</scope>
    <source>
        <strain>MC09</strain>
    </source>
</reference>
<dbReference type="PANTHER" id="PTHR48041">
    <property type="entry name" value="ABC TRANSPORTER G FAMILY MEMBER 28"/>
    <property type="match status" value="1"/>
</dbReference>
<dbReference type="PROSITE" id="PS00211">
    <property type="entry name" value="ABC_TRANSPORTER_1"/>
    <property type="match status" value="1"/>
</dbReference>
<dbReference type="InterPro" id="IPR017871">
    <property type="entry name" value="ABC_transporter-like_CS"/>
</dbReference>
<evidence type="ECO:0000256" key="4">
    <source>
        <dbReference type="ARBA" id="ARBA00022741"/>
    </source>
</evidence>
<dbReference type="PROSITE" id="PS50006">
    <property type="entry name" value="FHA_DOMAIN"/>
    <property type="match status" value="1"/>
</dbReference>
<feature type="domain" description="ABC transporter" evidence="10">
    <location>
        <begin position="206"/>
        <end position="447"/>
    </location>
</feature>
<keyword evidence="12" id="KW-1185">Reference proteome</keyword>
<keyword evidence="6 8" id="KW-1133">Transmembrane helix</keyword>
<reference evidence="11 12" key="1">
    <citation type="journal article" date="2011" name="J. Bacteriol.">
        <title>Complete Genome Sequence of the Aerobic Marine Methanotroph Methylomonas methanica MC09.</title>
        <authorList>
            <person name="Boden R."/>
            <person name="Cunliffe M."/>
            <person name="Scanlan J."/>
            <person name="Moussard H."/>
            <person name="Kits K.D."/>
            <person name="Klotz M.G."/>
            <person name="Jetten M.S."/>
            <person name="Vuilleumier S."/>
            <person name="Han J."/>
            <person name="Peters L."/>
            <person name="Mikhailova N."/>
            <person name="Teshima H."/>
            <person name="Tapia R."/>
            <person name="Kyrpides N."/>
            <person name="Ivanova N."/>
            <person name="Pagani I."/>
            <person name="Cheng J.F."/>
            <person name="Goodwin L."/>
            <person name="Han C."/>
            <person name="Hauser L."/>
            <person name="Land M.L."/>
            <person name="Lapidus A."/>
            <person name="Lucas S."/>
            <person name="Pitluck S."/>
            <person name="Woyke T."/>
            <person name="Stein L."/>
            <person name="Murrell J.C."/>
        </authorList>
    </citation>
    <scope>NUCLEOTIDE SEQUENCE [LARGE SCALE GENOMIC DNA]</scope>
    <source>
        <strain evidence="11 12">MC09</strain>
    </source>
</reference>
<dbReference type="InterPro" id="IPR000253">
    <property type="entry name" value="FHA_dom"/>
</dbReference>
<dbReference type="KEGG" id="mmt:Metme_3348"/>
<keyword evidence="4" id="KW-0547">Nucleotide-binding</keyword>
<dbReference type="Pfam" id="PF01061">
    <property type="entry name" value="ABC2_membrane"/>
    <property type="match status" value="1"/>
</dbReference>
<dbReference type="EMBL" id="CP002738">
    <property type="protein sequence ID" value="AEG01719.1"/>
    <property type="molecule type" value="Genomic_DNA"/>
</dbReference>
<feature type="transmembrane region" description="Helical" evidence="8">
    <location>
        <begin position="663"/>
        <end position="684"/>
    </location>
</feature>
<dbReference type="Gene3D" id="3.40.50.300">
    <property type="entry name" value="P-loop containing nucleotide triphosphate hydrolases"/>
    <property type="match status" value="1"/>
</dbReference>
<comment type="subcellular location">
    <subcellularLocation>
        <location evidence="1">Membrane</location>
        <topology evidence="1">Multi-pass membrane protein</topology>
    </subcellularLocation>
</comment>
<feature type="transmembrane region" description="Helical" evidence="8">
    <location>
        <begin position="604"/>
        <end position="624"/>
    </location>
</feature>
<evidence type="ECO:0000256" key="1">
    <source>
        <dbReference type="ARBA" id="ARBA00004141"/>
    </source>
</evidence>
<dbReference type="SMART" id="SM00240">
    <property type="entry name" value="FHA"/>
    <property type="match status" value="2"/>
</dbReference>
<dbReference type="Pfam" id="PF00498">
    <property type="entry name" value="FHA"/>
    <property type="match status" value="2"/>
</dbReference>
<feature type="transmembrane region" description="Helical" evidence="8">
    <location>
        <begin position="736"/>
        <end position="755"/>
    </location>
</feature>
<protein>
    <submittedName>
        <fullName evidence="11">FHA modulated ABC efflux pump with fused ATPase and integral membrane subunits</fullName>
    </submittedName>
</protein>
<dbReference type="AlphaFoldDB" id="G0A691"/>
<keyword evidence="5" id="KW-0067">ATP-binding</keyword>
<accession>G0A691</accession>
<dbReference type="GO" id="GO:0140359">
    <property type="term" value="F:ABC-type transporter activity"/>
    <property type="evidence" value="ECO:0007669"/>
    <property type="project" value="InterPro"/>
</dbReference>
<evidence type="ECO:0000256" key="5">
    <source>
        <dbReference type="ARBA" id="ARBA00022840"/>
    </source>
</evidence>
<dbReference type="InterPro" id="IPR050352">
    <property type="entry name" value="ABCG_transporters"/>
</dbReference>
<dbReference type="STRING" id="857087.Metme_3348"/>
<evidence type="ECO:0000256" key="3">
    <source>
        <dbReference type="ARBA" id="ARBA00022692"/>
    </source>
</evidence>